<reference evidence="4" key="1">
    <citation type="submission" date="2012-12" db="EMBL/GenBank/DDBJ databases">
        <authorList>
            <person name="Hellsten U."/>
            <person name="Grimwood J."/>
            <person name="Chapman J.A."/>
            <person name="Shapiro H."/>
            <person name="Aerts A."/>
            <person name="Otillar R.P."/>
            <person name="Terry A.Y."/>
            <person name="Boore J.L."/>
            <person name="Simakov O."/>
            <person name="Marletaz F."/>
            <person name="Cho S.-J."/>
            <person name="Edsinger-Gonzales E."/>
            <person name="Havlak P."/>
            <person name="Kuo D.-H."/>
            <person name="Larsson T."/>
            <person name="Lv J."/>
            <person name="Arendt D."/>
            <person name="Savage R."/>
            <person name="Osoegawa K."/>
            <person name="de Jong P."/>
            <person name="Lindberg D.R."/>
            <person name="Seaver E.C."/>
            <person name="Weisblat D.A."/>
            <person name="Putnam N.H."/>
            <person name="Grigoriev I.V."/>
            <person name="Rokhsar D.S."/>
        </authorList>
    </citation>
    <scope>NUCLEOTIDE SEQUENCE</scope>
    <source>
        <strain evidence="4">I ESC-2004</strain>
    </source>
</reference>
<reference evidence="2 4" key="2">
    <citation type="journal article" date="2013" name="Nature">
        <title>Insights into bilaterian evolution from three spiralian genomes.</title>
        <authorList>
            <person name="Simakov O."/>
            <person name="Marletaz F."/>
            <person name="Cho S.J."/>
            <person name="Edsinger-Gonzales E."/>
            <person name="Havlak P."/>
            <person name="Hellsten U."/>
            <person name="Kuo D.H."/>
            <person name="Larsson T."/>
            <person name="Lv J."/>
            <person name="Arendt D."/>
            <person name="Savage R."/>
            <person name="Osoegawa K."/>
            <person name="de Jong P."/>
            <person name="Grimwood J."/>
            <person name="Chapman J.A."/>
            <person name="Shapiro H."/>
            <person name="Aerts A."/>
            <person name="Otillar R.P."/>
            <person name="Terry A.Y."/>
            <person name="Boore J.L."/>
            <person name="Grigoriev I.V."/>
            <person name="Lindberg D.R."/>
            <person name="Seaver E.C."/>
            <person name="Weisblat D.A."/>
            <person name="Putnam N.H."/>
            <person name="Rokhsar D.S."/>
        </authorList>
    </citation>
    <scope>NUCLEOTIDE SEQUENCE</scope>
    <source>
        <strain evidence="2 4">I ESC-2004</strain>
    </source>
</reference>
<dbReference type="Proteomes" id="UP000014760">
    <property type="component" value="Unassembled WGS sequence"/>
</dbReference>
<dbReference type="EMBL" id="KB310543">
    <property type="protein sequence ID" value="ELT91363.1"/>
    <property type="molecule type" value="Genomic_DNA"/>
</dbReference>
<feature type="compositionally biased region" description="Polar residues" evidence="1">
    <location>
        <begin position="91"/>
        <end position="102"/>
    </location>
</feature>
<keyword evidence="4" id="KW-1185">Reference proteome</keyword>
<feature type="compositionally biased region" description="Low complexity" evidence="1">
    <location>
        <begin position="65"/>
        <end position="79"/>
    </location>
</feature>
<evidence type="ECO:0000313" key="4">
    <source>
        <dbReference type="Proteomes" id="UP000014760"/>
    </source>
</evidence>
<dbReference type="EnsemblMetazoa" id="CapteT201942">
    <property type="protein sequence ID" value="CapteP201942"/>
    <property type="gene ID" value="CapteG201942"/>
</dbReference>
<dbReference type="AlphaFoldDB" id="R7TCC0"/>
<feature type="compositionally biased region" description="Basic and acidic residues" evidence="1">
    <location>
        <begin position="1"/>
        <end position="10"/>
    </location>
</feature>
<evidence type="ECO:0000256" key="1">
    <source>
        <dbReference type="SAM" id="MobiDB-lite"/>
    </source>
</evidence>
<evidence type="ECO:0000313" key="2">
    <source>
        <dbReference type="EMBL" id="ELT91363.1"/>
    </source>
</evidence>
<feature type="region of interest" description="Disordered" evidence="1">
    <location>
        <begin position="63"/>
        <end position="102"/>
    </location>
</feature>
<accession>R7TCC0</accession>
<gene>
    <name evidence="2" type="ORF">CAPTEDRAFT_201942</name>
</gene>
<protein>
    <submittedName>
        <fullName evidence="2 3">Uncharacterized protein</fullName>
    </submittedName>
</protein>
<name>R7TCC0_CAPTE</name>
<reference evidence="3" key="3">
    <citation type="submission" date="2015-06" db="UniProtKB">
        <authorList>
            <consortium name="EnsemblMetazoa"/>
        </authorList>
    </citation>
    <scope>IDENTIFICATION</scope>
</reference>
<dbReference type="HOGENOM" id="CLU_1929577_0_0_1"/>
<feature type="region of interest" description="Disordered" evidence="1">
    <location>
        <begin position="1"/>
        <end position="51"/>
    </location>
</feature>
<dbReference type="EMBL" id="AMQN01002948">
    <property type="status" value="NOT_ANNOTATED_CDS"/>
    <property type="molecule type" value="Genomic_DNA"/>
</dbReference>
<organism evidence="2">
    <name type="scientific">Capitella teleta</name>
    <name type="common">Polychaete worm</name>
    <dbReference type="NCBI Taxonomy" id="283909"/>
    <lineage>
        <taxon>Eukaryota</taxon>
        <taxon>Metazoa</taxon>
        <taxon>Spiralia</taxon>
        <taxon>Lophotrochozoa</taxon>
        <taxon>Annelida</taxon>
        <taxon>Polychaeta</taxon>
        <taxon>Sedentaria</taxon>
        <taxon>Scolecida</taxon>
        <taxon>Capitellidae</taxon>
        <taxon>Capitella</taxon>
    </lineage>
</organism>
<proteinExistence type="predicted"/>
<evidence type="ECO:0000313" key="3">
    <source>
        <dbReference type="EnsemblMetazoa" id="CapteP201942"/>
    </source>
</evidence>
<sequence>MGGEDTKKAESGASELPTHPEPANIVEWTRDKSRLGQGAVPGTAPEHSATAFRQGGGNIAWFVHSHPSPLSSGTSSDKSNQLSESEVKPNGTPSPNWTTYDMGSTSIACFESAAGTGLTRARSAVTPSCED</sequence>